<keyword evidence="2" id="KW-1185">Reference proteome</keyword>
<accession>A0ACC0TRN3</accession>
<sequence>MSATFGHMEQYNGKTAGTITPAFSVTGFIICLIDMGKRYRRLAACLMPKSMNKKLSAQTVNHDEKMKWWREARFGNYKDHQIAHAGEWIMNRAKIPVADYQQYAKQFNPVKYNPEAWVKMAKDAGMKYIVITAKHHDGFALFKTKASKWNVADATPYGKDLLKPLADACRKYGIKLGFYYSQAQDWNNPGGAAARKVASEGWPNPDSSKIDAYTQEHTGHWDPAQTSATMAEYIDKVAVPQMSLQKKLQAQLSLQPRIITNDRLKRPNFPGDYKTPEQKIPKPEELDGKDWETCMTMNGTWGFKSYDTKWKSTETLIRNLVDIASKGGNYLLNVGPTAEGEIPQGSIDALKGIGDWMKVNGEAIYATKASPFGLLPWGRCTQKEQSGNTILYISVFNWPTDGKLSMPALKNGNAVLSAKLLANGTKLTTENTAAGIAINVPEESA</sequence>
<protein>
    <submittedName>
        <fullName evidence="1">Family 29 glycoside hydrolase</fullName>
    </submittedName>
</protein>
<gene>
    <name evidence="1" type="ORF">F5148DRAFT_1155136</name>
</gene>
<name>A0ACC0TRN3_9AGAM</name>
<organism evidence="1 2">
    <name type="scientific">Russula earlei</name>
    <dbReference type="NCBI Taxonomy" id="71964"/>
    <lineage>
        <taxon>Eukaryota</taxon>
        <taxon>Fungi</taxon>
        <taxon>Dikarya</taxon>
        <taxon>Basidiomycota</taxon>
        <taxon>Agaricomycotina</taxon>
        <taxon>Agaricomycetes</taxon>
        <taxon>Russulales</taxon>
        <taxon>Russulaceae</taxon>
        <taxon>Russula</taxon>
    </lineage>
</organism>
<comment type="caution">
    <text evidence="1">The sequence shown here is derived from an EMBL/GenBank/DDBJ whole genome shotgun (WGS) entry which is preliminary data.</text>
</comment>
<keyword evidence="1" id="KW-0378">Hydrolase</keyword>
<evidence type="ECO:0000313" key="1">
    <source>
        <dbReference type="EMBL" id="KAI9431063.1"/>
    </source>
</evidence>
<dbReference type="Proteomes" id="UP001207468">
    <property type="component" value="Unassembled WGS sequence"/>
</dbReference>
<proteinExistence type="predicted"/>
<evidence type="ECO:0000313" key="2">
    <source>
        <dbReference type="Proteomes" id="UP001207468"/>
    </source>
</evidence>
<dbReference type="EMBL" id="JAGFNK010001493">
    <property type="protein sequence ID" value="KAI9431063.1"/>
    <property type="molecule type" value="Genomic_DNA"/>
</dbReference>
<reference evidence="1" key="1">
    <citation type="submission" date="2021-03" db="EMBL/GenBank/DDBJ databases">
        <title>Evolutionary priming and transition to the ectomycorrhizal habit in an iconic lineage of mushroom-forming fungi: is preadaptation a requirement?</title>
        <authorList>
            <consortium name="DOE Joint Genome Institute"/>
            <person name="Looney B.P."/>
            <person name="Miyauchi S."/>
            <person name="Morin E."/>
            <person name="Drula E."/>
            <person name="Courty P.E."/>
            <person name="Chicoki N."/>
            <person name="Fauchery L."/>
            <person name="Kohler A."/>
            <person name="Kuo A."/>
            <person name="LaButti K."/>
            <person name="Pangilinan J."/>
            <person name="Lipzen A."/>
            <person name="Riley R."/>
            <person name="Andreopoulos W."/>
            <person name="He G."/>
            <person name="Johnson J."/>
            <person name="Barry K.W."/>
            <person name="Grigoriev I.V."/>
            <person name="Nagy L."/>
            <person name="Hibbett D."/>
            <person name="Henrissat B."/>
            <person name="Matheny P.B."/>
            <person name="Labbe J."/>
            <person name="Martin A.F."/>
        </authorList>
    </citation>
    <scope>NUCLEOTIDE SEQUENCE</scope>
    <source>
        <strain evidence="1">BPL698</strain>
    </source>
</reference>